<gene>
    <name evidence="7" type="ORF">RO1_38900</name>
</gene>
<dbReference type="InterPro" id="IPR050090">
    <property type="entry name" value="Tyrosine_recombinase_XerCD"/>
</dbReference>
<evidence type="ECO:0000256" key="2">
    <source>
        <dbReference type="ARBA" id="ARBA00023125"/>
    </source>
</evidence>
<dbReference type="InterPro" id="IPR004191">
    <property type="entry name" value="Integrase_Tn916-type_DNA-bd_N"/>
</dbReference>
<dbReference type="InterPro" id="IPR016177">
    <property type="entry name" value="DNA-bd_dom_sf"/>
</dbReference>
<dbReference type="PANTHER" id="PTHR30349:SF64">
    <property type="entry name" value="PROPHAGE INTEGRASE INTD-RELATED"/>
    <property type="match status" value="1"/>
</dbReference>
<protein>
    <submittedName>
        <fullName evidence="7">Site-specific recombinase XerD</fullName>
    </submittedName>
</protein>
<dbReference type="Gene3D" id="1.10.443.10">
    <property type="entry name" value="Intergrase catalytic core"/>
    <property type="match status" value="1"/>
</dbReference>
<dbReference type="EMBL" id="FP929050">
    <property type="protein sequence ID" value="CBL14111.1"/>
    <property type="molecule type" value="Genomic_DNA"/>
</dbReference>
<evidence type="ECO:0000259" key="6">
    <source>
        <dbReference type="PROSITE" id="PS51900"/>
    </source>
</evidence>
<dbReference type="Proteomes" id="UP000008953">
    <property type="component" value="Chromosome"/>
</dbReference>
<name>D4L3C1_9FIRM</name>
<dbReference type="Gene3D" id="1.10.150.130">
    <property type="match status" value="1"/>
</dbReference>
<evidence type="ECO:0000259" key="5">
    <source>
        <dbReference type="PROSITE" id="PS51898"/>
    </source>
</evidence>
<dbReference type="PROSITE" id="PS51898">
    <property type="entry name" value="TYR_RECOMBINASE"/>
    <property type="match status" value="1"/>
</dbReference>
<dbReference type="InterPro" id="IPR044068">
    <property type="entry name" value="CB"/>
</dbReference>
<evidence type="ECO:0000313" key="8">
    <source>
        <dbReference type="Proteomes" id="UP000008953"/>
    </source>
</evidence>
<dbReference type="Pfam" id="PF00589">
    <property type="entry name" value="Phage_integrase"/>
    <property type="match status" value="1"/>
</dbReference>
<dbReference type="InterPro" id="IPR011010">
    <property type="entry name" value="DNA_brk_join_enz"/>
</dbReference>
<evidence type="ECO:0000256" key="1">
    <source>
        <dbReference type="ARBA" id="ARBA00008857"/>
    </source>
</evidence>
<dbReference type="Pfam" id="PF02920">
    <property type="entry name" value="Integrase_DNA"/>
    <property type="match status" value="1"/>
</dbReference>
<dbReference type="GO" id="GO:0006310">
    <property type="term" value="P:DNA recombination"/>
    <property type="evidence" value="ECO:0007669"/>
    <property type="project" value="UniProtKB-KW"/>
</dbReference>
<evidence type="ECO:0000313" key="7">
    <source>
        <dbReference type="EMBL" id="CBL14111.1"/>
    </source>
</evidence>
<dbReference type="PROSITE" id="PS51900">
    <property type="entry name" value="CB"/>
    <property type="match status" value="1"/>
</dbReference>
<dbReference type="KEGG" id="rix:RO1_38900"/>
<evidence type="ECO:0000256" key="4">
    <source>
        <dbReference type="PROSITE-ProRule" id="PRU01248"/>
    </source>
</evidence>
<dbReference type="InterPro" id="IPR010998">
    <property type="entry name" value="Integrase_recombinase_N"/>
</dbReference>
<keyword evidence="2 4" id="KW-0238">DNA-binding</keyword>
<dbReference type="Gene3D" id="3.30.160.60">
    <property type="entry name" value="Classic Zinc Finger"/>
    <property type="match status" value="1"/>
</dbReference>
<dbReference type="GO" id="GO:0008907">
    <property type="term" value="F:integrase activity"/>
    <property type="evidence" value="ECO:0007669"/>
    <property type="project" value="InterPro"/>
</dbReference>
<reference evidence="7 8" key="1">
    <citation type="submission" date="2010-03" db="EMBL/GenBank/DDBJ databases">
        <title>The genome sequence of Roseburia intestinalis XB6B4.</title>
        <authorList>
            <consortium name="metaHIT consortium -- http://www.metahit.eu/"/>
            <person name="Pajon A."/>
            <person name="Turner K."/>
            <person name="Parkhill J."/>
            <person name="Bernalier A."/>
        </authorList>
    </citation>
    <scope>NUCLEOTIDE SEQUENCE [LARGE SCALE GENOMIC DNA]</scope>
    <source>
        <strain evidence="7 8">XB6B4</strain>
    </source>
</reference>
<keyword evidence="3" id="KW-0233">DNA recombination</keyword>
<comment type="similarity">
    <text evidence="1">Belongs to the 'phage' integrase family.</text>
</comment>
<dbReference type="GO" id="GO:0003677">
    <property type="term" value="F:DNA binding"/>
    <property type="evidence" value="ECO:0007669"/>
    <property type="project" value="UniProtKB-UniRule"/>
</dbReference>
<proteinExistence type="inferred from homology"/>
<dbReference type="HOGENOM" id="CLU_027562_17_4_9"/>
<dbReference type="CDD" id="cd01189">
    <property type="entry name" value="INT_ICEBs1_C_like"/>
    <property type="match status" value="1"/>
</dbReference>
<dbReference type="PANTHER" id="PTHR30349">
    <property type="entry name" value="PHAGE INTEGRASE-RELATED"/>
    <property type="match status" value="1"/>
</dbReference>
<organism evidence="7 8">
    <name type="scientific">Roseburia intestinalis XB6B4</name>
    <dbReference type="NCBI Taxonomy" id="718255"/>
    <lineage>
        <taxon>Bacteria</taxon>
        <taxon>Bacillati</taxon>
        <taxon>Bacillota</taxon>
        <taxon>Clostridia</taxon>
        <taxon>Lachnospirales</taxon>
        <taxon>Lachnospiraceae</taxon>
        <taxon>Roseburia</taxon>
    </lineage>
</organism>
<feature type="domain" description="Core-binding (CB)" evidence="6">
    <location>
        <begin position="94"/>
        <end position="176"/>
    </location>
</feature>
<dbReference type="AlphaFoldDB" id="D4L3C1"/>
<dbReference type="PATRIC" id="fig|718255.3.peg.1239"/>
<dbReference type="InterPro" id="IPR013762">
    <property type="entry name" value="Integrase-like_cat_sf"/>
</dbReference>
<accession>D4L3C1</accession>
<dbReference type="SUPFAM" id="SSF54171">
    <property type="entry name" value="DNA-binding domain"/>
    <property type="match status" value="1"/>
</dbReference>
<reference evidence="7 8" key="2">
    <citation type="submission" date="2010-03" db="EMBL/GenBank/DDBJ databases">
        <authorList>
            <person name="Pajon A."/>
        </authorList>
    </citation>
    <scope>NUCLEOTIDE SEQUENCE [LARGE SCALE GENOMIC DNA]</scope>
    <source>
        <strain evidence="7 8">XB6B4</strain>
    </source>
</reference>
<feature type="domain" description="Tyr recombinase" evidence="5">
    <location>
        <begin position="199"/>
        <end position="406"/>
    </location>
</feature>
<dbReference type="SUPFAM" id="SSF56349">
    <property type="entry name" value="DNA breaking-rejoining enzymes"/>
    <property type="match status" value="1"/>
</dbReference>
<dbReference type="InterPro" id="IPR002104">
    <property type="entry name" value="Integrase_catalytic"/>
</dbReference>
<evidence type="ECO:0000256" key="3">
    <source>
        <dbReference type="ARBA" id="ARBA00023172"/>
    </source>
</evidence>
<sequence length="411" mass="48097">MLGLSFLKGDKAMSEKRRDNRNRILHEGEYQRADGRYRFRYVDIHGNEGNLYSWRLDHNDPIPKGKKMELSLREKEKQLEQDMFNGLVPGGGGLTVLELVEKYVSLKIGVRQSTYAGYKTVINLLKKDDFGKKRIDKVKLSDAKAWLIKLQRVDGKGYSSIHTIRGVLRPAFQMAEEDDLIRKNPFGFELVNVIVNDSVRREAVTRKQEREFLRFIKEDAHFCKYYDAIFILFNTGLRISEFCGLTKSDLDFKNKRIRVNHQLQRTSQMQYIIEKPKTESGERYVPMSDEVMACFKRILKDRVNPKVEPMVDGMTGFLFLDKNDMPMVALHWEKYFQHIREKYNSIYKVQMPPITPHVCRHTFCSNMAKSGMNPKMLQYIMGHSDISVTMNTYTHVKFQDAQEDFQKAINS</sequence>